<sequence>MVKVKLETPCGRLDPDITPSRRALPALGLLNDIVGNGIFGCEGGRANAETVRTVPFSMGDMSKETLEGV</sequence>
<keyword evidence="2" id="KW-1185">Reference proteome</keyword>
<reference evidence="2" key="1">
    <citation type="submission" date="2017-01" db="EMBL/GenBank/DDBJ databases">
        <title>Comparative genomics of anhydrobiosis in the tardigrade Hypsibius dujardini.</title>
        <authorList>
            <person name="Yoshida Y."/>
            <person name="Koutsovoulos G."/>
            <person name="Laetsch D."/>
            <person name="Stevens L."/>
            <person name="Kumar S."/>
            <person name="Horikawa D."/>
            <person name="Ishino K."/>
            <person name="Komine S."/>
            <person name="Tomita M."/>
            <person name="Blaxter M."/>
            <person name="Arakawa K."/>
        </authorList>
    </citation>
    <scope>NUCLEOTIDE SEQUENCE [LARGE SCALE GENOMIC DNA]</scope>
    <source>
        <strain evidence="2">Z151</strain>
    </source>
</reference>
<gene>
    <name evidence="1" type="ORF">BV898_15316</name>
</gene>
<dbReference type="AlphaFoldDB" id="A0A9X6RKA6"/>
<accession>A0A9X6RKA6</accession>
<proteinExistence type="predicted"/>
<organism evidence="1 2">
    <name type="scientific">Hypsibius exemplaris</name>
    <name type="common">Freshwater tardigrade</name>
    <dbReference type="NCBI Taxonomy" id="2072580"/>
    <lineage>
        <taxon>Eukaryota</taxon>
        <taxon>Metazoa</taxon>
        <taxon>Ecdysozoa</taxon>
        <taxon>Tardigrada</taxon>
        <taxon>Eutardigrada</taxon>
        <taxon>Parachela</taxon>
        <taxon>Hypsibioidea</taxon>
        <taxon>Hypsibiidae</taxon>
        <taxon>Hypsibius</taxon>
    </lineage>
</organism>
<dbReference type="EMBL" id="MTYJ01000204">
    <property type="protein sequence ID" value="OWA50810.1"/>
    <property type="molecule type" value="Genomic_DNA"/>
</dbReference>
<dbReference type="Proteomes" id="UP000192578">
    <property type="component" value="Unassembled WGS sequence"/>
</dbReference>
<comment type="caution">
    <text evidence="1">The sequence shown here is derived from an EMBL/GenBank/DDBJ whole genome shotgun (WGS) entry which is preliminary data.</text>
</comment>
<evidence type="ECO:0000313" key="2">
    <source>
        <dbReference type="Proteomes" id="UP000192578"/>
    </source>
</evidence>
<name>A0A9X6RKA6_HYPEX</name>
<evidence type="ECO:0000313" key="1">
    <source>
        <dbReference type="EMBL" id="OWA50810.1"/>
    </source>
</evidence>
<protein>
    <submittedName>
        <fullName evidence="1">Uncharacterized protein</fullName>
    </submittedName>
</protein>